<dbReference type="Proteomes" id="UP001597049">
    <property type="component" value="Unassembled WGS sequence"/>
</dbReference>
<evidence type="ECO:0000256" key="2">
    <source>
        <dbReference type="ARBA" id="ARBA00022692"/>
    </source>
</evidence>
<feature type="transmembrane region" description="Helical" evidence="5">
    <location>
        <begin position="149"/>
        <end position="182"/>
    </location>
</feature>
<keyword evidence="2 5" id="KW-0812">Transmembrane</keyword>
<dbReference type="NCBIfam" id="TIGR00785">
    <property type="entry name" value="dass"/>
    <property type="match status" value="1"/>
</dbReference>
<organism evidence="6 7">
    <name type="scientific">Psychroflexus salinarum</name>
    <dbReference type="NCBI Taxonomy" id="546024"/>
    <lineage>
        <taxon>Bacteria</taxon>
        <taxon>Pseudomonadati</taxon>
        <taxon>Bacteroidota</taxon>
        <taxon>Flavobacteriia</taxon>
        <taxon>Flavobacteriales</taxon>
        <taxon>Flavobacteriaceae</taxon>
        <taxon>Psychroflexus</taxon>
    </lineage>
</organism>
<feature type="transmembrane region" description="Helical" evidence="5">
    <location>
        <begin position="30"/>
        <end position="47"/>
    </location>
</feature>
<evidence type="ECO:0000256" key="3">
    <source>
        <dbReference type="ARBA" id="ARBA00022989"/>
    </source>
</evidence>
<evidence type="ECO:0000313" key="6">
    <source>
        <dbReference type="EMBL" id="MFD0933111.1"/>
    </source>
</evidence>
<evidence type="ECO:0000313" key="7">
    <source>
        <dbReference type="Proteomes" id="UP001597049"/>
    </source>
</evidence>
<dbReference type="PANTHER" id="PTHR10283">
    <property type="entry name" value="SOLUTE CARRIER FAMILY 13 MEMBER"/>
    <property type="match status" value="1"/>
</dbReference>
<dbReference type="EMBL" id="JBHTIV010000013">
    <property type="protein sequence ID" value="MFD0933111.1"/>
    <property type="molecule type" value="Genomic_DNA"/>
</dbReference>
<name>A0ABW3GR45_9FLAO</name>
<keyword evidence="7" id="KW-1185">Reference proteome</keyword>
<evidence type="ECO:0000256" key="5">
    <source>
        <dbReference type="SAM" id="Phobius"/>
    </source>
</evidence>
<dbReference type="Pfam" id="PF00939">
    <property type="entry name" value="Na_sulph_symp"/>
    <property type="match status" value="1"/>
</dbReference>
<feature type="transmembrane region" description="Helical" evidence="5">
    <location>
        <begin position="456"/>
        <end position="478"/>
    </location>
</feature>
<keyword evidence="3 5" id="KW-1133">Transmembrane helix</keyword>
<feature type="transmembrane region" description="Helical" evidence="5">
    <location>
        <begin position="371"/>
        <end position="388"/>
    </location>
</feature>
<dbReference type="CDD" id="cd01115">
    <property type="entry name" value="SLC13_permease"/>
    <property type="match status" value="1"/>
</dbReference>
<comment type="caution">
    <text evidence="6">The sequence shown here is derived from an EMBL/GenBank/DDBJ whole genome shotgun (WGS) entry which is preliminary data.</text>
</comment>
<protein>
    <submittedName>
        <fullName evidence="6">SLC13 family permease</fullName>
    </submittedName>
</protein>
<evidence type="ECO:0000256" key="4">
    <source>
        <dbReference type="ARBA" id="ARBA00023136"/>
    </source>
</evidence>
<dbReference type="RefSeq" id="WP_379658416.1">
    <property type="nucleotide sequence ID" value="NZ_JBHTIV010000013.1"/>
</dbReference>
<evidence type="ECO:0000256" key="1">
    <source>
        <dbReference type="ARBA" id="ARBA00004141"/>
    </source>
</evidence>
<dbReference type="PANTHER" id="PTHR10283:SF92">
    <property type="entry name" value="LOW-AFFINITY PHOSPHATE TRANSPORTER PHO91"/>
    <property type="match status" value="1"/>
</dbReference>
<feature type="transmembrane region" description="Helical" evidence="5">
    <location>
        <begin position="235"/>
        <end position="255"/>
    </location>
</feature>
<sequence>MQQDSRQYSKKIIGEINHKISEKLRWQSRSIQFVLSFLVALGLSYLIKNPEFSEGQTSVLFILIFAIGLWVTEAIPPFAVGILIIGYLVFTMSNLENENVTQYLNTWSDSVIWLFLGGFFIAEAMKKTALDQSLLKIIVANIGEQSKYILLSLMLITAFLSMLMSNTATTAMMIASITPITFSLGKEAPLTKSLLIGIPTAAAIGGMGTIIGSAPNAIAVGALEGIGIRISFLEWMLIGVPVAFILIFIFWIALLKKYQIKRKSLDLSFLQKTKQQVDVSISTTQIRVTLIIILTSLFFWLTSQWTGIPVSAVSGIPIVGFTMFGILDANDMRKLPWDTLMLVAGGLALGLAVQQQGLTDYFISFIDVQDLNFYLLAFIFALLSVIFSNIMSNTATTTIMVPLAISFTLLLPEESPKIIPLIIALSASCALLLPVSTPPNAIAYSTGKLDQADFRYGGILIGLLGPVLVSLWVSLVYFF</sequence>
<accession>A0ABW3GR45</accession>
<reference evidence="7" key="1">
    <citation type="journal article" date="2019" name="Int. J. Syst. Evol. Microbiol.">
        <title>The Global Catalogue of Microorganisms (GCM) 10K type strain sequencing project: providing services to taxonomists for standard genome sequencing and annotation.</title>
        <authorList>
            <consortium name="The Broad Institute Genomics Platform"/>
            <consortium name="The Broad Institute Genome Sequencing Center for Infectious Disease"/>
            <person name="Wu L."/>
            <person name="Ma J."/>
        </authorList>
    </citation>
    <scope>NUCLEOTIDE SEQUENCE [LARGE SCALE GENOMIC DNA]</scope>
    <source>
        <strain evidence="7">CCUG 56752</strain>
    </source>
</reference>
<dbReference type="InterPro" id="IPR001898">
    <property type="entry name" value="SLC13A/DASS"/>
</dbReference>
<comment type="subcellular location">
    <subcellularLocation>
        <location evidence="1">Membrane</location>
        <topology evidence="1">Multi-pass membrane protein</topology>
    </subcellularLocation>
</comment>
<keyword evidence="4 5" id="KW-0472">Membrane</keyword>
<proteinExistence type="predicted"/>
<feature type="transmembrane region" description="Helical" evidence="5">
    <location>
        <begin position="59"/>
        <end position="90"/>
    </location>
</feature>
<feature type="transmembrane region" description="Helical" evidence="5">
    <location>
        <begin position="111"/>
        <end position="129"/>
    </location>
</feature>
<feature type="transmembrane region" description="Helical" evidence="5">
    <location>
        <begin position="194"/>
        <end position="215"/>
    </location>
</feature>
<gene>
    <name evidence="6" type="ORF">ACFQ0R_10930</name>
</gene>
<feature type="transmembrane region" description="Helical" evidence="5">
    <location>
        <begin position="339"/>
        <end position="359"/>
    </location>
</feature>
<feature type="transmembrane region" description="Helical" evidence="5">
    <location>
        <begin position="307"/>
        <end position="327"/>
    </location>
</feature>
<feature type="transmembrane region" description="Helical" evidence="5">
    <location>
        <begin position="276"/>
        <end position="301"/>
    </location>
</feature>